<dbReference type="Proteomes" id="UP000295560">
    <property type="component" value="Unassembled WGS sequence"/>
</dbReference>
<keyword evidence="2" id="KW-1133">Transmembrane helix</keyword>
<keyword evidence="3" id="KW-0732">Signal</keyword>
<feature type="region of interest" description="Disordered" evidence="1">
    <location>
        <begin position="290"/>
        <end position="329"/>
    </location>
</feature>
<dbReference type="PANTHER" id="PTHR40761:SF1">
    <property type="entry name" value="CONSERVED INTEGRAL MEMBRANE ALANINE VALINE AND LEUCINE RICH PROTEIN-RELATED"/>
    <property type="match status" value="1"/>
</dbReference>
<dbReference type="PANTHER" id="PTHR40761">
    <property type="entry name" value="CONSERVED INTEGRAL MEMBRANE ALANINE VALINE AND LEUCINE RICH PROTEIN-RELATED"/>
    <property type="match status" value="1"/>
</dbReference>
<feature type="transmembrane region" description="Helical" evidence="2">
    <location>
        <begin position="96"/>
        <end position="120"/>
    </location>
</feature>
<dbReference type="AlphaFoldDB" id="A0A4R1HQX1"/>
<evidence type="ECO:0000313" key="4">
    <source>
        <dbReference type="EMBL" id="TCK25014.1"/>
    </source>
</evidence>
<feature type="chain" id="PRO_5039670352" description="Magnesium transporter NIPA" evidence="3">
    <location>
        <begin position="21"/>
        <end position="329"/>
    </location>
</feature>
<feature type="transmembrane region" description="Helical" evidence="2">
    <location>
        <begin position="132"/>
        <end position="152"/>
    </location>
</feature>
<evidence type="ECO:0000256" key="1">
    <source>
        <dbReference type="SAM" id="MobiDB-lite"/>
    </source>
</evidence>
<feature type="transmembrane region" description="Helical" evidence="2">
    <location>
        <begin position="263"/>
        <end position="281"/>
    </location>
</feature>
<evidence type="ECO:0000256" key="3">
    <source>
        <dbReference type="SAM" id="SignalP"/>
    </source>
</evidence>
<feature type="transmembrane region" description="Helical" evidence="2">
    <location>
        <begin position="231"/>
        <end position="251"/>
    </location>
</feature>
<feature type="transmembrane region" description="Helical" evidence="2">
    <location>
        <begin position="63"/>
        <end position="84"/>
    </location>
</feature>
<dbReference type="EMBL" id="SMFZ01000001">
    <property type="protein sequence ID" value="TCK25014.1"/>
    <property type="molecule type" value="Genomic_DNA"/>
</dbReference>
<feature type="transmembrane region" description="Helical" evidence="2">
    <location>
        <begin position="173"/>
        <end position="191"/>
    </location>
</feature>
<dbReference type="RefSeq" id="WP_243653261.1">
    <property type="nucleotide sequence ID" value="NZ_SMFZ01000001.1"/>
</dbReference>
<feature type="signal peptide" evidence="3">
    <location>
        <begin position="1"/>
        <end position="20"/>
    </location>
</feature>
<protein>
    <recommendedName>
        <fullName evidence="6">Magnesium transporter NIPA</fullName>
    </recommendedName>
</protein>
<gene>
    <name evidence="4" type="ORF">EV378_0811</name>
</gene>
<name>A0A4R1HQX1_PSEEN</name>
<sequence>MNGLVAVAVVLAVTASGCFAAAAVLQHDAVRRHGTARAFRTRRWWTGGIAAGAGATGHATALALAPLAVVQPLGVLAVPLGVLFERRVGGRSGNVTAIACAVAGVVGGVGLFTLATTAAAGLPRPPADPSRVLTVVLLVALPALALAALSVLPDHVVPARLRTSGTARCLARAVPAAIAFGLVSAVLRAGVEIVARGADASLVWLVLVGLLALAAGGVGVQAAFRSGPPSLVVACLTVVDPIAAVGVGALALDERIATGPADVVVAVAGGLLAVAGVLLLARHHPDVVARDTAGRPLPHTAAPTDPIPPHTTPHTDPRRPRRPFPWRRP</sequence>
<evidence type="ECO:0008006" key="6">
    <source>
        <dbReference type="Google" id="ProtNLM"/>
    </source>
</evidence>
<comment type="caution">
    <text evidence="4">The sequence shown here is derived from an EMBL/GenBank/DDBJ whole genome shotgun (WGS) entry which is preliminary data.</text>
</comment>
<accession>A0A4R1HQX1</accession>
<keyword evidence="2" id="KW-0812">Transmembrane</keyword>
<proteinExistence type="predicted"/>
<feature type="compositionally biased region" description="Basic residues" evidence="1">
    <location>
        <begin position="319"/>
        <end position="329"/>
    </location>
</feature>
<feature type="transmembrane region" description="Helical" evidence="2">
    <location>
        <begin position="203"/>
        <end position="224"/>
    </location>
</feature>
<evidence type="ECO:0000256" key="2">
    <source>
        <dbReference type="SAM" id="Phobius"/>
    </source>
</evidence>
<keyword evidence="5" id="KW-1185">Reference proteome</keyword>
<organism evidence="4 5">
    <name type="scientific">Pseudonocardia endophytica</name>
    <dbReference type="NCBI Taxonomy" id="401976"/>
    <lineage>
        <taxon>Bacteria</taxon>
        <taxon>Bacillati</taxon>
        <taxon>Actinomycetota</taxon>
        <taxon>Actinomycetes</taxon>
        <taxon>Pseudonocardiales</taxon>
        <taxon>Pseudonocardiaceae</taxon>
        <taxon>Pseudonocardia</taxon>
    </lineage>
</organism>
<reference evidence="4 5" key="1">
    <citation type="submission" date="2019-03" db="EMBL/GenBank/DDBJ databases">
        <title>Sequencing the genomes of 1000 actinobacteria strains.</title>
        <authorList>
            <person name="Klenk H.-P."/>
        </authorList>
    </citation>
    <scope>NUCLEOTIDE SEQUENCE [LARGE SCALE GENOMIC DNA]</scope>
    <source>
        <strain evidence="4 5">DSM 44969</strain>
    </source>
</reference>
<keyword evidence="2" id="KW-0472">Membrane</keyword>
<evidence type="ECO:0000313" key="5">
    <source>
        <dbReference type="Proteomes" id="UP000295560"/>
    </source>
</evidence>